<sequence length="314" mass="33951">MFFIAETTDHHRLVHVPDSRVSAVTVWMLYARADGAPATTCAEHNTPDRREVPTHIRSIPGYRGPDLKTGEETLCLGAYASGRSTLQESVMKSAFQELAQPDTTTTTPPSSPPPPTATDVSYSLPTSLFPSTVPTVAAGSPIAENRFPLFLDQQTGSTAPDSDNDDRISTDEEDTLDQHHRDKAVDRSQNRRIGHRSAASPLSLNGTVTKKRCLRPPTPTSFELDGDGQPTVPECNASENGIDHEPEMTSTVAAVTAAANKAVAALMQYRQQQQQSQQPSPANVSTTTTFARFLHTLTNNSAYRVGNRSVTPAL</sequence>
<feature type="region of interest" description="Disordered" evidence="1">
    <location>
        <begin position="153"/>
        <end position="199"/>
    </location>
</feature>
<accession>A0A182T4R8</accession>
<evidence type="ECO:0000313" key="2">
    <source>
        <dbReference type="EnsemblMetazoa" id="AMAM019600-PA"/>
    </source>
</evidence>
<reference evidence="2" key="2">
    <citation type="submission" date="2020-05" db="UniProtKB">
        <authorList>
            <consortium name="EnsemblMetazoa"/>
        </authorList>
    </citation>
    <scope>IDENTIFICATION</scope>
    <source>
        <strain evidence="2">maculatus3</strain>
    </source>
</reference>
<proteinExistence type="predicted"/>
<feature type="region of interest" description="Disordered" evidence="1">
    <location>
        <begin position="100"/>
        <end position="123"/>
    </location>
</feature>
<evidence type="ECO:0000256" key="1">
    <source>
        <dbReference type="SAM" id="MobiDB-lite"/>
    </source>
</evidence>
<dbReference type="Proteomes" id="UP000075901">
    <property type="component" value="Unassembled WGS sequence"/>
</dbReference>
<protein>
    <submittedName>
        <fullName evidence="2">Uncharacterized protein</fullName>
    </submittedName>
</protein>
<keyword evidence="3" id="KW-1185">Reference proteome</keyword>
<dbReference type="EnsemblMetazoa" id="AMAM019600-RA">
    <property type="protein sequence ID" value="AMAM019600-PA"/>
    <property type="gene ID" value="AMAM019600"/>
</dbReference>
<reference evidence="3" key="1">
    <citation type="submission" date="2013-09" db="EMBL/GenBank/DDBJ databases">
        <title>The Genome Sequence of Anopheles maculatus species B.</title>
        <authorList>
            <consortium name="The Broad Institute Genomics Platform"/>
            <person name="Neafsey D.E."/>
            <person name="Besansky N."/>
            <person name="Howell P."/>
            <person name="Walton C."/>
            <person name="Young S.K."/>
            <person name="Zeng Q."/>
            <person name="Gargeya S."/>
            <person name="Fitzgerald M."/>
            <person name="Haas B."/>
            <person name="Abouelleil A."/>
            <person name="Allen A.W."/>
            <person name="Alvarado L."/>
            <person name="Arachchi H.M."/>
            <person name="Berlin A.M."/>
            <person name="Chapman S.B."/>
            <person name="Gainer-Dewar J."/>
            <person name="Goldberg J."/>
            <person name="Griggs A."/>
            <person name="Gujja S."/>
            <person name="Hansen M."/>
            <person name="Howarth C."/>
            <person name="Imamovic A."/>
            <person name="Ireland A."/>
            <person name="Larimer J."/>
            <person name="McCowan C."/>
            <person name="Murphy C."/>
            <person name="Pearson M."/>
            <person name="Poon T.W."/>
            <person name="Priest M."/>
            <person name="Roberts A."/>
            <person name="Saif S."/>
            <person name="Shea T."/>
            <person name="Sisk P."/>
            <person name="Sykes S."/>
            <person name="Wortman J."/>
            <person name="Nusbaum C."/>
            <person name="Birren B."/>
        </authorList>
    </citation>
    <scope>NUCLEOTIDE SEQUENCE [LARGE SCALE GENOMIC DNA]</scope>
    <source>
        <strain evidence="3">maculatus3</strain>
    </source>
</reference>
<feature type="compositionally biased region" description="Basic and acidic residues" evidence="1">
    <location>
        <begin position="165"/>
        <end position="189"/>
    </location>
</feature>
<dbReference type="VEuPathDB" id="VectorBase:AMAM019600"/>
<name>A0A182T4R8_9DIPT</name>
<evidence type="ECO:0000313" key="3">
    <source>
        <dbReference type="Proteomes" id="UP000075901"/>
    </source>
</evidence>
<dbReference type="AlphaFoldDB" id="A0A182T4R8"/>
<organism evidence="2 3">
    <name type="scientific">Anopheles maculatus</name>
    <dbReference type="NCBI Taxonomy" id="74869"/>
    <lineage>
        <taxon>Eukaryota</taxon>
        <taxon>Metazoa</taxon>
        <taxon>Ecdysozoa</taxon>
        <taxon>Arthropoda</taxon>
        <taxon>Hexapoda</taxon>
        <taxon>Insecta</taxon>
        <taxon>Pterygota</taxon>
        <taxon>Neoptera</taxon>
        <taxon>Endopterygota</taxon>
        <taxon>Diptera</taxon>
        <taxon>Nematocera</taxon>
        <taxon>Culicoidea</taxon>
        <taxon>Culicidae</taxon>
        <taxon>Anophelinae</taxon>
        <taxon>Anopheles</taxon>
        <taxon>Anopheles maculatus group</taxon>
    </lineage>
</organism>